<accession>G7DUN4</accession>
<proteinExistence type="predicted"/>
<dbReference type="HOGENOM" id="CLU_1478464_0_0_1"/>
<dbReference type="EMBL" id="BABT02000029">
    <property type="protein sequence ID" value="GAA94294.1"/>
    <property type="molecule type" value="Genomic_DNA"/>
</dbReference>
<feature type="non-terminal residue" evidence="2">
    <location>
        <position position="1"/>
    </location>
</feature>
<evidence type="ECO:0000256" key="1">
    <source>
        <dbReference type="SAM" id="MobiDB-lite"/>
    </source>
</evidence>
<reference evidence="2 3" key="1">
    <citation type="journal article" date="2011" name="J. Gen. Appl. Microbiol.">
        <title>Draft genome sequencing of the enigmatic basidiomycete Mixia osmundae.</title>
        <authorList>
            <person name="Nishida H."/>
            <person name="Nagatsuka Y."/>
            <person name="Sugiyama J."/>
        </authorList>
    </citation>
    <scope>NUCLEOTIDE SEQUENCE [LARGE SCALE GENOMIC DNA]</scope>
    <source>
        <strain evidence="3">CBS 9802 / IAM 14324 / JCM 22182 / KY 12970</strain>
    </source>
</reference>
<dbReference type="InterPro" id="IPR012337">
    <property type="entry name" value="RNaseH-like_sf"/>
</dbReference>
<sequence length="183" mass="20114">SDGLNGGASVIIRIVSSVGVRWHCYAIPLKPNCSSTLAEYEALPYALRMLLKPDLPVEIDSVTIYTDLAACIDRARKTGFVELHKEVAKVKLLLKKIDAHADRPGNELSDGYANHGRAQKRKNDEKTDHEANAYLKAKSNRGRQSSFTRARGSSSKIKHSVGMASKARSSVGTGRGHRLYLLR</sequence>
<organism evidence="2 3">
    <name type="scientific">Mixia osmundae (strain CBS 9802 / IAM 14324 / JCM 22182 / KY 12970)</name>
    <dbReference type="NCBI Taxonomy" id="764103"/>
    <lineage>
        <taxon>Eukaryota</taxon>
        <taxon>Fungi</taxon>
        <taxon>Dikarya</taxon>
        <taxon>Basidiomycota</taxon>
        <taxon>Pucciniomycotina</taxon>
        <taxon>Mixiomycetes</taxon>
        <taxon>Mixiales</taxon>
        <taxon>Mixiaceae</taxon>
        <taxon>Mixia</taxon>
    </lineage>
</organism>
<feature type="region of interest" description="Disordered" evidence="1">
    <location>
        <begin position="105"/>
        <end position="178"/>
    </location>
</feature>
<feature type="compositionally biased region" description="Polar residues" evidence="1">
    <location>
        <begin position="142"/>
        <end position="155"/>
    </location>
</feature>
<dbReference type="GO" id="GO:0003676">
    <property type="term" value="F:nucleic acid binding"/>
    <property type="evidence" value="ECO:0007669"/>
    <property type="project" value="InterPro"/>
</dbReference>
<gene>
    <name evidence="2" type="primary">Mo00943</name>
    <name evidence="2" type="ORF">E5Q_00943</name>
</gene>
<dbReference type="InParanoid" id="G7DUN4"/>
<dbReference type="InterPro" id="IPR036397">
    <property type="entry name" value="RNaseH_sf"/>
</dbReference>
<comment type="caution">
    <text evidence="2">The sequence shown here is derived from an EMBL/GenBank/DDBJ whole genome shotgun (WGS) entry which is preliminary data.</text>
</comment>
<evidence type="ECO:0000313" key="2">
    <source>
        <dbReference type="EMBL" id="GAA94294.1"/>
    </source>
</evidence>
<dbReference type="Gene3D" id="3.30.420.10">
    <property type="entry name" value="Ribonuclease H-like superfamily/Ribonuclease H"/>
    <property type="match status" value="1"/>
</dbReference>
<dbReference type="AlphaFoldDB" id="G7DUN4"/>
<name>G7DUN4_MIXOS</name>
<protein>
    <submittedName>
        <fullName evidence="2">Uncharacterized protein</fullName>
    </submittedName>
</protein>
<keyword evidence="3" id="KW-1185">Reference proteome</keyword>
<evidence type="ECO:0000313" key="3">
    <source>
        <dbReference type="Proteomes" id="UP000009131"/>
    </source>
</evidence>
<feature type="compositionally biased region" description="Basic and acidic residues" evidence="1">
    <location>
        <begin position="121"/>
        <end position="131"/>
    </location>
</feature>
<reference evidence="2 3" key="2">
    <citation type="journal article" date="2012" name="Open Biol.">
        <title>Characteristics of nucleosomes and linker DNA regions on the genome of the basidiomycete Mixia osmundae revealed by mono- and dinucleosome mapping.</title>
        <authorList>
            <person name="Nishida H."/>
            <person name="Kondo S."/>
            <person name="Matsumoto T."/>
            <person name="Suzuki Y."/>
            <person name="Yoshikawa H."/>
            <person name="Taylor T.D."/>
            <person name="Sugiyama J."/>
        </authorList>
    </citation>
    <scope>NUCLEOTIDE SEQUENCE [LARGE SCALE GENOMIC DNA]</scope>
    <source>
        <strain evidence="3">CBS 9802 / IAM 14324 / JCM 22182 / KY 12970</strain>
    </source>
</reference>
<dbReference type="Proteomes" id="UP000009131">
    <property type="component" value="Unassembled WGS sequence"/>
</dbReference>
<dbReference type="SUPFAM" id="SSF53098">
    <property type="entry name" value="Ribonuclease H-like"/>
    <property type="match status" value="1"/>
</dbReference>
<dbReference type="RefSeq" id="XP_014564937.1">
    <property type="nucleotide sequence ID" value="XM_014709451.1"/>
</dbReference>